<feature type="region of interest" description="Disordered" evidence="10">
    <location>
        <begin position="216"/>
        <end position="238"/>
    </location>
</feature>
<evidence type="ECO:0000256" key="5">
    <source>
        <dbReference type="ARBA" id="ARBA00022989"/>
    </source>
</evidence>
<evidence type="ECO:0000313" key="12">
    <source>
        <dbReference type="Ensembl" id="ENSNMLP00000033738.1"/>
    </source>
</evidence>
<dbReference type="Proteomes" id="UP000694523">
    <property type="component" value="Unplaced"/>
</dbReference>
<keyword evidence="6 11" id="KW-0472">Membrane</keyword>
<dbReference type="PRINTS" id="PR02019">
    <property type="entry name" value="AQUAPORIN7"/>
</dbReference>
<evidence type="ECO:0000256" key="10">
    <source>
        <dbReference type="SAM" id="MobiDB-lite"/>
    </source>
</evidence>
<accession>A0A8C6UFY2</accession>
<evidence type="ECO:0000256" key="3">
    <source>
        <dbReference type="ARBA" id="ARBA00022448"/>
    </source>
</evidence>
<evidence type="ECO:0000256" key="4">
    <source>
        <dbReference type="ARBA" id="ARBA00022692"/>
    </source>
</evidence>
<dbReference type="FunFam" id="1.20.1080.10:FF:000064">
    <property type="entry name" value="Uncharacterized protein"/>
    <property type="match status" value="1"/>
</dbReference>
<comment type="catalytic activity">
    <reaction evidence="7">
        <text>H2O(in) = H2O(out)</text>
        <dbReference type="Rhea" id="RHEA:29667"/>
        <dbReference type="ChEBI" id="CHEBI:15377"/>
    </reaction>
</comment>
<comment type="catalytic activity">
    <reaction evidence="8">
        <text>glycerol(in) = glycerol(out)</text>
        <dbReference type="Rhea" id="RHEA:29675"/>
        <dbReference type="ChEBI" id="CHEBI:17754"/>
    </reaction>
</comment>
<keyword evidence="5 11" id="KW-1133">Transmembrane helix</keyword>
<evidence type="ECO:0000313" key="13">
    <source>
        <dbReference type="Proteomes" id="UP000694523"/>
    </source>
</evidence>
<dbReference type="InterPro" id="IPR050363">
    <property type="entry name" value="MIP/Aquaporin"/>
</dbReference>
<dbReference type="Ensembl" id="ENSNMLT00000037589.1">
    <property type="protein sequence ID" value="ENSNMLP00000033738.1"/>
    <property type="gene ID" value="ENSNMLG00000021088.1"/>
</dbReference>
<dbReference type="PRINTS" id="PR00783">
    <property type="entry name" value="MINTRINSICP"/>
</dbReference>
<keyword evidence="3 9" id="KW-0813">Transport</keyword>
<proteinExistence type="inferred from homology"/>
<evidence type="ECO:0000256" key="6">
    <source>
        <dbReference type="ARBA" id="ARBA00023136"/>
    </source>
</evidence>
<comment type="subcellular location">
    <subcellularLocation>
        <location evidence="1">Membrane</location>
        <topology evidence="1">Multi-pass membrane protein</topology>
    </subcellularLocation>
</comment>
<dbReference type="GO" id="GO:0015204">
    <property type="term" value="F:urea transmembrane transporter activity"/>
    <property type="evidence" value="ECO:0007669"/>
    <property type="project" value="TreeGrafter"/>
</dbReference>
<dbReference type="PANTHER" id="PTHR43829">
    <property type="entry name" value="AQUAPORIN OR AQUAGLYCEROPORIN RELATED"/>
    <property type="match status" value="1"/>
</dbReference>
<comment type="similarity">
    <text evidence="2 9">Belongs to the MIP/aquaporin (TC 1.A.8) family.</text>
</comment>
<name>A0A8C6UFY2_9GOBI</name>
<feature type="transmembrane region" description="Helical" evidence="11">
    <location>
        <begin position="26"/>
        <end position="52"/>
    </location>
</feature>
<dbReference type="InterPro" id="IPR023271">
    <property type="entry name" value="Aquaporin-like"/>
</dbReference>
<protein>
    <submittedName>
        <fullName evidence="12">Aquaporin 7</fullName>
    </submittedName>
</protein>
<reference evidence="12" key="2">
    <citation type="submission" date="2025-09" db="UniProtKB">
        <authorList>
            <consortium name="Ensembl"/>
        </authorList>
    </citation>
    <scope>IDENTIFICATION</scope>
</reference>
<dbReference type="Gene3D" id="1.20.1080.10">
    <property type="entry name" value="Glycerol uptake facilitator protein"/>
    <property type="match status" value="1"/>
</dbReference>
<dbReference type="InterPro" id="IPR000425">
    <property type="entry name" value="MIP"/>
</dbReference>
<evidence type="ECO:0000256" key="11">
    <source>
        <dbReference type="SAM" id="Phobius"/>
    </source>
</evidence>
<dbReference type="Pfam" id="PF00230">
    <property type="entry name" value="MIP"/>
    <property type="match status" value="1"/>
</dbReference>
<evidence type="ECO:0000256" key="8">
    <source>
        <dbReference type="ARBA" id="ARBA00049405"/>
    </source>
</evidence>
<reference evidence="12" key="1">
    <citation type="submission" date="2025-08" db="UniProtKB">
        <authorList>
            <consortium name="Ensembl"/>
        </authorList>
    </citation>
    <scope>IDENTIFICATION</scope>
</reference>
<dbReference type="AlphaFoldDB" id="A0A8C6UFY2"/>
<feature type="compositionally biased region" description="Low complexity" evidence="10">
    <location>
        <begin position="216"/>
        <end position="228"/>
    </location>
</feature>
<dbReference type="SUPFAM" id="SSF81338">
    <property type="entry name" value="Aquaporin-like"/>
    <property type="match status" value="1"/>
</dbReference>
<evidence type="ECO:0000256" key="7">
    <source>
        <dbReference type="ARBA" id="ARBA00034651"/>
    </source>
</evidence>
<evidence type="ECO:0000256" key="9">
    <source>
        <dbReference type="RuleBase" id="RU000477"/>
    </source>
</evidence>
<dbReference type="GO" id="GO:0015254">
    <property type="term" value="F:glycerol channel activity"/>
    <property type="evidence" value="ECO:0007669"/>
    <property type="project" value="TreeGrafter"/>
</dbReference>
<evidence type="ECO:0000256" key="1">
    <source>
        <dbReference type="ARBA" id="ARBA00004141"/>
    </source>
</evidence>
<keyword evidence="4 9" id="KW-0812">Transmembrane</keyword>
<dbReference type="GO" id="GO:0015250">
    <property type="term" value="F:water channel activity"/>
    <property type="evidence" value="ECO:0007669"/>
    <property type="project" value="TreeGrafter"/>
</dbReference>
<dbReference type="GO" id="GO:0016323">
    <property type="term" value="C:basolateral plasma membrane"/>
    <property type="evidence" value="ECO:0007669"/>
    <property type="project" value="TreeGrafter"/>
</dbReference>
<organism evidence="12 13">
    <name type="scientific">Neogobius melanostomus</name>
    <name type="common">round goby</name>
    <dbReference type="NCBI Taxonomy" id="47308"/>
    <lineage>
        <taxon>Eukaryota</taxon>
        <taxon>Metazoa</taxon>
        <taxon>Chordata</taxon>
        <taxon>Craniata</taxon>
        <taxon>Vertebrata</taxon>
        <taxon>Euteleostomi</taxon>
        <taxon>Actinopterygii</taxon>
        <taxon>Neopterygii</taxon>
        <taxon>Teleostei</taxon>
        <taxon>Neoteleostei</taxon>
        <taxon>Acanthomorphata</taxon>
        <taxon>Gobiaria</taxon>
        <taxon>Gobiiformes</taxon>
        <taxon>Gobioidei</taxon>
        <taxon>Gobiidae</taxon>
        <taxon>Benthophilinae</taxon>
        <taxon>Neogobiini</taxon>
        <taxon>Neogobius</taxon>
    </lineage>
</organism>
<sequence length="326" mass="35328">MVQSMELGSEVQQKTLRSRVRIHNQLLRLGLCETLCTYVMMAFGLCSVAQVVTGRGEFGHYISINLSFGLAVALGVHVGGGVSGAHMNAAVSFSSCVFGMLSWKLLPLYVTAQFVGSFLAAATVYAVYYEAIQSYCGGNLTVTGPGATAGIFATYPAPTCLSPGDSSTRCLARPCCCSASRRWLIVGTHRPLLVRSLWSWACWCCSSGCPPAATADTPSTPPGTSRPASSPPSPAGAHMCSERGMAGGGCPWWRPVWGQSWGRPCTSSWYSCTTLRHPLVKRQRNVPERAEGRAWRERRWTNTRTTVCDRRHRSSSHVELSFTDIC</sequence>
<keyword evidence="13" id="KW-1185">Reference proteome</keyword>
<feature type="transmembrane region" description="Helical" evidence="11">
    <location>
        <begin position="58"/>
        <end position="78"/>
    </location>
</feature>
<dbReference type="PANTHER" id="PTHR43829:SF15">
    <property type="entry name" value="AQUAPORIN-7"/>
    <property type="match status" value="1"/>
</dbReference>
<feature type="transmembrane region" description="Helical" evidence="11">
    <location>
        <begin position="109"/>
        <end position="128"/>
    </location>
</feature>
<evidence type="ECO:0000256" key="2">
    <source>
        <dbReference type="ARBA" id="ARBA00006175"/>
    </source>
</evidence>